<accession>A0A2M7R8K8</accession>
<dbReference type="EMBL" id="PFLX01000012">
    <property type="protein sequence ID" value="PIY91005.1"/>
    <property type="molecule type" value="Genomic_DNA"/>
</dbReference>
<dbReference type="Proteomes" id="UP000230055">
    <property type="component" value="Unassembled WGS sequence"/>
</dbReference>
<proteinExistence type="predicted"/>
<protein>
    <recommendedName>
        <fullName evidence="3">Translation elongation factor EFTu-like domain-containing protein</fullName>
    </recommendedName>
</protein>
<gene>
    <name evidence="1" type="ORF">COY72_00450</name>
</gene>
<evidence type="ECO:0000313" key="2">
    <source>
        <dbReference type="Proteomes" id="UP000230055"/>
    </source>
</evidence>
<dbReference type="SUPFAM" id="SSF50447">
    <property type="entry name" value="Translation proteins"/>
    <property type="match status" value="1"/>
</dbReference>
<name>A0A2M7R8K8_9BACT</name>
<comment type="caution">
    <text evidence="1">The sequence shown here is derived from an EMBL/GenBank/DDBJ whole genome shotgun (WGS) entry which is preliminary data.</text>
</comment>
<organism evidence="1 2">
    <name type="scientific">Candidatus Nealsonbacteria bacterium CG_4_10_14_0_8_um_filter_35_10</name>
    <dbReference type="NCBI Taxonomy" id="1974683"/>
    <lineage>
        <taxon>Bacteria</taxon>
        <taxon>Candidatus Nealsoniibacteriota</taxon>
    </lineage>
</organism>
<dbReference type="Gene3D" id="2.40.30.10">
    <property type="entry name" value="Translation factors"/>
    <property type="match status" value="1"/>
</dbReference>
<evidence type="ECO:0000313" key="1">
    <source>
        <dbReference type="EMBL" id="PIY91005.1"/>
    </source>
</evidence>
<dbReference type="AlphaFoldDB" id="A0A2M7R8K8"/>
<reference evidence="2" key="1">
    <citation type="submission" date="2017-09" db="EMBL/GenBank/DDBJ databases">
        <title>Depth-based differentiation of microbial function through sediment-hosted aquifers and enrichment of novel symbionts in the deep terrestrial subsurface.</title>
        <authorList>
            <person name="Probst A.J."/>
            <person name="Ladd B."/>
            <person name="Jarett J.K."/>
            <person name="Geller-Mcgrath D.E."/>
            <person name="Sieber C.M.K."/>
            <person name="Emerson J.B."/>
            <person name="Anantharaman K."/>
            <person name="Thomas B.C."/>
            <person name="Malmstrom R."/>
            <person name="Stieglmeier M."/>
            <person name="Klingl A."/>
            <person name="Woyke T."/>
            <person name="Ryan C.M."/>
            <person name="Banfield J.F."/>
        </authorList>
    </citation>
    <scope>NUCLEOTIDE SEQUENCE [LARGE SCALE GENOMIC DNA]</scope>
</reference>
<evidence type="ECO:0008006" key="3">
    <source>
        <dbReference type="Google" id="ProtNLM"/>
    </source>
</evidence>
<dbReference type="InterPro" id="IPR009000">
    <property type="entry name" value="Transl_B-barrel_sf"/>
</dbReference>
<sequence>MPNEETQTSEEGKLIGKITHYFGKIGVAVIKLEDTLKVGDTIKIVGGGAEFTQTVESMQIEHEQIQEAKTGESIGLKVLQKVKEGYKVYKL</sequence>